<dbReference type="EMBL" id="JAUDFV010000138">
    <property type="protein sequence ID" value="KAL2725228.1"/>
    <property type="molecule type" value="Genomic_DNA"/>
</dbReference>
<organism evidence="1 2">
    <name type="scientific">Vespula squamosa</name>
    <name type="common">Southern yellow jacket</name>
    <name type="synonym">Wasp</name>
    <dbReference type="NCBI Taxonomy" id="30214"/>
    <lineage>
        <taxon>Eukaryota</taxon>
        <taxon>Metazoa</taxon>
        <taxon>Ecdysozoa</taxon>
        <taxon>Arthropoda</taxon>
        <taxon>Hexapoda</taxon>
        <taxon>Insecta</taxon>
        <taxon>Pterygota</taxon>
        <taxon>Neoptera</taxon>
        <taxon>Endopterygota</taxon>
        <taxon>Hymenoptera</taxon>
        <taxon>Apocrita</taxon>
        <taxon>Aculeata</taxon>
        <taxon>Vespoidea</taxon>
        <taxon>Vespidae</taxon>
        <taxon>Vespinae</taxon>
        <taxon>Vespula</taxon>
    </lineage>
</organism>
<reference evidence="1 2" key="1">
    <citation type="journal article" date="2024" name="Ann. Entomol. Soc. Am.">
        <title>Genomic analyses of the southern and eastern yellowjacket wasps (Hymenoptera: Vespidae) reveal evolutionary signatures of social life.</title>
        <authorList>
            <person name="Catto M.A."/>
            <person name="Caine P.B."/>
            <person name="Orr S.E."/>
            <person name="Hunt B.G."/>
            <person name="Goodisman M.A.D."/>
        </authorList>
    </citation>
    <scope>NUCLEOTIDE SEQUENCE [LARGE SCALE GENOMIC DNA]</scope>
    <source>
        <strain evidence="1">233</strain>
        <tissue evidence="1">Head and thorax</tissue>
    </source>
</reference>
<keyword evidence="2" id="KW-1185">Reference proteome</keyword>
<protein>
    <submittedName>
        <fullName evidence="1">Uncharacterized protein</fullName>
    </submittedName>
</protein>
<sequence length="68" mass="8126">MENKVTSIMILFLHARKRSSFMKSAINIKKWMYTSACIYTEQSLYTVAYYNTYLHAVESTIIWTEKYN</sequence>
<name>A0ABD2AX97_VESSQ</name>
<evidence type="ECO:0000313" key="2">
    <source>
        <dbReference type="Proteomes" id="UP001607302"/>
    </source>
</evidence>
<gene>
    <name evidence="1" type="ORF">V1478_007901</name>
</gene>
<dbReference type="Proteomes" id="UP001607302">
    <property type="component" value="Unassembled WGS sequence"/>
</dbReference>
<dbReference type="AlphaFoldDB" id="A0ABD2AX97"/>
<accession>A0ABD2AX97</accession>
<evidence type="ECO:0000313" key="1">
    <source>
        <dbReference type="EMBL" id="KAL2725228.1"/>
    </source>
</evidence>
<comment type="caution">
    <text evidence="1">The sequence shown here is derived from an EMBL/GenBank/DDBJ whole genome shotgun (WGS) entry which is preliminary data.</text>
</comment>
<proteinExistence type="predicted"/>